<feature type="compositionally biased region" description="Polar residues" evidence="1">
    <location>
        <begin position="33"/>
        <end position="43"/>
    </location>
</feature>
<evidence type="ECO:0000256" key="1">
    <source>
        <dbReference type="SAM" id="MobiDB-lite"/>
    </source>
</evidence>
<accession>K4IBQ9</accession>
<name>K4IBQ9_9CAUD</name>
<evidence type="ECO:0000313" key="2">
    <source>
        <dbReference type="EMBL" id="AFU62239.1"/>
    </source>
</evidence>
<keyword evidence="3" id="KW-1185">Reference proteome</keyword>
<protein>
    <submittedName>
        <fullName evidence="2">Uncharacterized protein</fullName>
    </submittedName>
</protein>
<reference evidence="2 3" key="1">
    <citation type="submission" date="2012-06" db="EMBL/GenBank/DDBJ databases">
        <authorList>
            <person name="Smith M.C.M."/>
            <person name="Hendrix R."/>
            <person name="Hatfull G.F."/>
        </authorList>
    </citation>
    <scope>NUCLEOTIDE SEQUENCE [LARGE SCALE GENOMIC DNA]</scope>
</reference>
<sequence>MRNSTFAASLVATAGAALGLGFVLDGERADSHATPNPAVTVTETPDAPESAQGDADGTQDRTDAGQSVGGTVGAPNGHAESARARTVEAGDAGPLKDAQGDGKVLDDMGKAVMPGGVGLHISDDLLPFPGEYVEPEADDVVSAPNVITDPDKPWFDLPEEPVTADVESAPMSTASVESSGPVRQTAPAPRPSFNWFTPVSKAEPVEAPKPLAFLTPVKLAEPAAD</sequence>
<dbReference type="EMBL" id="JX182372">
    <property type="protein sequence ID" value="AFU62239.1"/>
    <property type="molecule type" value="Genomic_DNA"/>
</dbReference>
<organism evidence="2 3">
    <name type="scientific">Streptomyces phage TG1</name>
    <dbReference type="NCBI Taxonomy" id="2927987"/>
    <lineage>
        <taxon>Viruses</taxon>
        <taxon>Duplodnaviria</taxon>
        <taxon>Heunggongvirae</taxon>
        <taxon>Uroviricota</taxon>
        <taxon>Caudoviricetes</taxon>
        <taxon>Colingsworthviridae</taxon>
        <taxon>Tigunavirus</taxon>
        <taxon>Tigunavirus TG1</taxon>
    </lineage>
</organism>
<dbReference type="Proteomes" id="UP000008669">
    <property type="component" value="Segment"/>
</dbReference>
<feature type="region of interest" description="Disordered" evidence="1">
    <location>
        <begin position="27"/>
        <end position="102"/>
    </location>
</feature>
<dbReference type="KEGG" id="vg:13827593"/>
<proteinExistence type="predicted"/>
<feature type="region of interest" description="Disordered" evidence="1">
    <location>
        <begin position="172"/>
        <end position="194"/>
    </location>
</feature>
<gene>
    <name evidence="2" type="ORF">TG1_44</name>
</gene>
<evidence type="ECO:0000313" key="3">
    <source>
        <dbReference type="Proteomes" id="UP000008669"/>
    </source>
</evidence>
<feature type="compositionally biased region" description="Polar residues" evidence="1">
    <location>
        <begin position="172"/>
        <end position="182"/>
    </location>
</feature>